<dbReference type="Proteomes" id="UP000294911">
    <property type="component" value="Unassembled WGS sequence"/>
</dbReference>
<dbReference type="EMBL" id="SLXQ01000006">
    <property type="protein sequence ID" value="TCP52055.1"/>
    <property type="molecule type" value="Genomic_DNA"/>
</dbReference>
<organism evidence="1 2">
    <name type="scientific">Tamaricihabitans halophyticus</name>
    <dbReference type="NCBI Taxonomy" id="1262583"/>
    <lineage>
        <taxon>Bacteria</taxon>
        <taxon>Bacillati</taxon>
        <taxon>Actinomycetota</taxon>
        <taxon>Actinomycetes</taxon>
        <taxon>Pseudonocardiales</taxon>
        <taxon>Pseudonocardiaceae</taxon>
        <taxon>Tamaricihabitans</taxon>
    </lineage>
</organism>
<protein>
    <submittedName>
        <fullName evidence="1">Uncharacterized protein</fullName>
    </submittedName>
</protein>
<name>A0A4R2QY28_9PSEU</name>
<evidence type="ECO:0000313" key="1">
    <source>
        <dbReference type="EMBL" id="TCP52055.1"/>
    </source>
</evidence>
<dbReference type="AlphaFoldDB" id="A0A4R2QY28"/>
<evidence type="ECO:0000313" key="2">
    <source>
        <dbReference type="Proteomes" id="UP000294911"/>
    </source>
</evidence>
<proteinExistence type="predicted"/>
<accession>A0A4R2QY28</accession>
<sequence length="55" mass="5815">MGCEAVADRIAMLYGTRVKYLQPTGTGSVVLLPIRVSIHNRTVNNGVLSGGLEGE</sequence>
<reference evidence="1 2" key="1">
    <citation type="submission" date="2019-03" db="EMBL/GenBank/DDBJ databases">
        <title>Genomic Encyclopedia of Type Strains, Phase IV (KMG-IV): sequencing the most valuable type-strain genomes for metagenomic binning, comparative biology and taxonomic classification.</title>
        <authorList>
            <person name="Goeker M."/>
        </authorList>
    </citation>
    <scope>NUCLEOTIDE SEQUENCE [LARGE SCALE GENOMIC DNA]</scope>
    <source>
        <strain evidence="1 2">DSM 45765</strain>
    </source>
</reference>
<comment type="caution">
    <text evidence="1">The sequence shown here is derived from an EMBL/GenBank/DDBJ whole genome shotgun (WGS) entry which is preliminary data.</text>
</comment>
<gene>
    <name evidence="1" type="ORF">EV191_106219</name>
</gene>
<keyword evidence="2" id="KW-1185">Reference proteome</keyword>